<feature type="repeat" description="ANK" evidence="6">
    <location>
        <begin position="699"/>
        <end position="731"/>
    </location>
</feature>
<dbReference type="SUPFAM" id="SSF57863">
    <property type="entry name" value="ArfGap/RecO-like zinc finger"/>
    <property type="match status" value="1"/>
</dbReference>
<dbReference type="GO" id="GO:0005096">
    <property type="term" value="F:GTPase activator activity"/>
    <property type="evidence" value="ECO:0007669"/>
    <property type="project" value="InterPro"/>
</dbReference>
<feature type="region of interest" description="Disordered" evidence="8">
    <location>
        <begin position="550"/>
        <end position="582"/>
    </location>
</feature>
<dbReference type="CDD" id="cd07603">
    <property type="entry name" value="BAR_ACAPs"/>
    <property type="match status" value="1"/>
</dbReference>
<dbReference type="InterPro" id="IPR045258">
    <property type="entry name" value="ACAP1/2/3-like"/>
</dbReference>
<keyword evidence="1" id="KW-0479">Metal-binding</keyword>
<dbReference type="InterPro" id="IPR002110">
    <property type="entry name" value="Ankyrin_rpt"/>
</dbReference>
<dbReference type="InterPro" id="IPR001164">
    <property type="entry name" value="ArfGAP_dom"/>
</dbReference>
<keyword evidence="2" id="KW-0677">Repeat</keyword>
<keyword evidence="5 6" id="KW-0040">ANK repeat</keyword>
<dbReference type="Proteomes" id="UP001153712">
    <property type="component" value="Chromosome 5"/>
</dbReference>
<dbReference type="PRINTS" id="PR00405">
    <property type="entry name" value="REVINTRACTNG"/>
</dbReference>
<proteinExistence type="predicted"/>
<evidence type="ECO:0000256" key="1">
    <source>
        <dbReference type="ARBA" id="ARBA00022723"/>
    </source>
</evidence>
<dbReference type="InterPro" id="IPR038508">
    <property type="entry name" value="ArfGAP_dom_sf"/>
</dbReference>
<dbReference type="InterPro" id="IPR001849">
    <property type="entry name" value="PH_domain"/>
</dbReference>
<dbReference type="InterPro" id="IPR036770">
    <property type="entry name" value="Ankyrin_rpt-contain_sf"/>
</dbReference>
<dbReference type="Gene3D" id="1.10.220.150">
    <property type="entry name" value="Arf GTPase activating protein"/>
    <property type="match status" value="1"/>
</dbReference>
<name>A0A9N9XRH0_PHYSR</name>
<keyword evidence="4" id="KW-0862">Zinc</keyword>
<feature type="compositionally biased region" description="Acidic residues" evidence="8">
    <location>
        <begin position="614"/>
        <end position="625"/>
    </location>
</feature>
<dbReference type="SUPFAM" id="SSF103657">
    <property type="entry name" value="BAR/IMD domain-like"/>
    <property type="match status" value="1"/>
</dbReference>
<dbReference type="FunFam" id="1.20.1270.60:FF:000025">
    <property type="entry name" value="arf-GAP with coiled-coil, ANK repeat and PH domain-containing protein 2"/>
    <property type="match status" value="1"/>
</dbReference>
<evidence type="ECO:0000313" key="12">
    <source>
        <dbReference type="Proteomes" id="UP001153712"/>
    </source>
</evidence>
<dbReference type="SMART" id="SM00105">
    <property type="entry name" value="ArfGap"/>
    <property type="match status" value="1"/>
</dbReference>
<dbReference type="CDD" id="cd08835">
    <property type="entry name" value="ArfGap_ACAP"/>
    <property type="match status" value="1"/>
</dbReference>
<accession>A0A9N9XRH0</accession>
<evidence type="ECO:0000256" key="4">
    <source>
        <dbReference type="ARBA" id="ARBA00022833"/>
    </source>
</evidence>
<dbReference type="Gene3D" id="2.30.29.30">
    <property type="entry name" value="Pleckstrin-homology domain (PH domain)/Phosphotyrosine-binding domain (PTB)"/>
    <property type="match status" value="1"/>
</dbReference>
<dbReference type="PANTHER" id="PTHR23180">
    <property type="entry name" value="CENTAURIN/ARF"/>
    <property type="match status" value="1"/>
</dbReference>
<dbReference type="Gene3D" id="1.20.1270.60">
    <property type="entry name" value="Arfaptin homology (AH) domain/BAR domain"/>
    <property type="match status" value="1"/>
</dbReference>
<dbReference type="InterPro" id="IPR027267">
    <property type="entry name" value="AH/BAR_dom_sf"/>
</dbReference>
<feature type="region of interest" description="Disordered" evidence="8">
    <location>
        <begin position="601"/>
        <end position="626"/>
    </location>
</feature>
<dbReference type="CDD" id="cd13250">
    <property type="entry name" value="PH_ACAP"/>
    <property type="match status" value="1"/>
</dbReference>
<dbReference type="PROSITE" id="PS50115">
    <property type="entry name" value="ARFGAP"/>
    <property type="match status" value="1"/>
</dbReference>
<dbReference type="GO" id="GO:0008270">
    <property type="term" value="F:zinc ion binding"/>
    <property type="evidence" value="ECO:0007669"/>
    <property type="project" value="UniProtKB-KW"/>
</dbReference>
<feature type="domain" description="Arf-GAP" evidence="10">
    <location>
        <begin position="402"/>
        <end position="523"/>
    </location>
</feature>
<dbReference type="PROSITE" id="PS50088">
    <property type="entry name" value="ANK_REPEAT"/>
    <property type="match status" value="2"/>
</dbReference>
<evidence type="ECO:0000259" key="9">
    <source>
        <dbReference type="PROSITE" id="PS50003"/>
    </source>
</evidence>
<evidence type="ECO:0000256" key="5">
    <source>
        <dbReference type="ARBA" id="ARBA00023043"/>
    </source>
</evidence>
<evidence type="ECO:0000256" key="6">
    <source>
        <dbReference type="PROSITE-ProRule" id="PRU00023"/>
    </source>
</evidence>
<dbReference type="Pfam" id="PF01412">
    <property type="entry name" value="ArfGap"/>
    <property type="match status" value="1"/>
</dbReference>
<evidence type="ECO:0000256" key="2">
    <source>
        <dbReference type="ARBA" id="ARBA00022737"/>
    </source>
</evidence>
<dbReference type="OrthoDB" id="10070851at2759"/>
<feature type="domain" description="PH" evidence="9">
    <location>
        <begin position="259"/>
        <end position="355"/>
    </location>
</feature>
<feature type="compositionally biased region" description="Basic and acidic residues" evidence="8">
    <location>
        <begin position="554"/>
        <end position="582"/>
    </location>
</feature>
<evidence type="ECO:0000256" key="3">
    <source>
        <dbReference type="ARBA" id="ARBA00022771"/>
    </source>
</evidence>
<feature type="repeat" description="ANK" evidence="6">
    <location>
        <begin position="666"/>
        <end position="698"/>
    </location>
</feature>
<dbReference type="SMART" id="SM00248">
    <property type="entry name" value="ANK"/>
    <property type="match status" value="2"/>
</dbReference>
<dbReference type="Gene3D" id="1.25.40.20">
    <property type="entry name" value="Ankyrin repeat-containing domain"/>
    <property type="match status" value="1"/>
</dbReference>
<dbReference type="GO" id="GO:0005737">
    <property type="term" value="C:cytoplasm"/>
    <property type="evidence" value="ECO:0007669"/>
    <property type="project" value="InterPro"/>
</dbReference>
<evidence type="ECO:0000256" key="8">
    <source>
        <dbReference type="SAM" id="MobiDB-lite"/>
    </source>
</evidence>
<evidence type="ECO:0000256" key="7">
    <source>
        <dbReference type="PROSITE-ProRule" id="PRU00288"/>
    </source>
</evidence>
<dbReference type="SMART" id="SM00233">
    <property type="entry name" value="PH"/>
    <property type="match status" value="1"/>
</dbReference>
<dbReference type="Pfam" id="PF16746">
    <property type="entry name" value="BAR_3"/>
    <property type="match status" value="1"/>
</dbReference>
<dbReference type="SUPFAM" id="SSF50729">
    <property type="entry name" value="PH domain-like"/>
    <property type="match status" value="1"/>
</dbReference>
<dbReference type="FunFam" id="2.30.29.30:FF:000026">
    <property type="entry name" value="Arf-GAP with coiled-coil, ANK repeat and PH domain-containing protein 2"/>
    <property type="match status" value="1"/>
</dbReference>
<reference evidence="11" key="1">
    <citation type="submission" date="2022-01" db="EMBL/GenBank/DDBJ databases">
        <authorList>
            <person name="King R."/>
        </authorList>
    </citation>
    <scope>NUCLEOTIDE SEQUENCE</scope>
</reference>
<dbReference type="PROSITE" id="PS50297">
    <property type="entry name" value="ANK_REP_REGION"/>
    <property type="match status" value="2"/>
</dbReference>
<keyword evidence="3 7" id="KW-0863">Zinc-finger</keyword>
<dbReference type="PROSITE" id="PS50003">
    <property type="entry name" value="PH_DOMAIN"/>
    <property type="match status" value="1"/>
</dbReference>
<dbReference type="InterPro" id="IPR011993">
    <property type="entry name" value="PH-like_dom_sf"/>
</dbReference>
<gene>
    <name evidence="11" type="ORF">PHYEVI_LOCUS8497</name>
</gene>
<dbReference type="EMBL" id="OU900098">
    <property type="protein sequence ID" value="CAG9862176.1"/>
    <property type="molecule type" value="Genomic_DNA"/>
</dbReference>
<dbReference type="PANTHER" id="PTHR23180:SF399">
    <property type="entry name" value="BLOWN FUSE, ISOFORM A-RELATED"/>
    <property type="match status" value="1"/>
</dbReference>
<dbReference type="InterPro" id="IPR037278">
    <property type="entry name" value="ARFGAP/RecO"/>
</dbReference>
<dbReference type="Pfam" id="PF12796">
    <property type="entry name" value="Ank_2"/>
    <property type="match status" value="1"/>
</dbReference>
<dbReference type="FunFam" id="1.10.220.150:FF:000007">
    <property type="entry name" value="Arf-GAP with coiled-coil, ANK repeat and PH domain-containing protein 2"/>
    <property type="match status" value="1"/>
</dbReference>
<protein>
    <recommendedName>
        <fullName evidence="13">Arf-GAP with coiled-coil, ANK repeat and PH domain-containing protein 2</fullName>
    </recommendedName>
</protein>
<sequence length="806" mass="91948">MVGRIELQECLRDSPKFRLVLEEEEACVDQLESKLEKILKVCGSMVDSGKTYVGQQSLFANSLWDLSTHFKEDPMVLSSLNKLIHSLQEMNKFHTILLDQASRTILKNLTSFIKNDIKGVRDFKMHFEKISTEYDNVLLRNSHTPKSKQQEVEEVQNVLVAVRSCFGHQTLDYVNSITVLQSKKRHEILSTLLSYMHACTTYYHQGSDLCSDLDSFFKTLAEEIATMREETYKIQKQVENTHAKVSNIEPVCLKQEKNGPTMEGYLFKRTSNAFKTWNRRWFYLYDNKLVYRKRSGEDHETIMEDDLRLCSVKPVVDGERRFCFEVLSPLKSHMLQADTKEMFDCWITALQKGIGAAIQRIQSIDFDNLKTDGTQHISYSNNFDDKGHNRSAHSDNNNRTKKRMWEQLIKIPGNNACCDCGSPNPRWASINLGITLCIECSGVHRSLGVHYSKVRSLTLDDWEPEIIKVMVELGNSVVNKIYEANLPDDVVKPSDQCPGALRETFIKAKYVDKKFVKSLPKFEKVSPTSSRCSRPSSLMDVRKWSVRKIRRRPKSVDKRDKKPLRVEKSNETNDMSEKECPKKRNSVLLFGNDLDKQSLDGTIDLSSSDQESTGGEEENETVGEEDISKLQPDLLLYKASAAHNLPVMCEALALGADKCWINVEDRSRTPLHAAVLSGSVMPCAYLILNGIKINAQDQDGRTPLHMATQEGHTAQVCLFLKHRADQHLEDDEGKVPLSIAEQKEHADIVTLLRLGRLNEEMKDSEMGVTGDDTFNDVVRDFSRLACTHPEKLQRAKMEEDKSDRTD</sequence>
<organism evidence="11 12">
    <name type="scientific">Phyllotreta striolata</name>
    <name type="common">Striped flea beetle</name>
    <name type="synonym">Crioceris striolata</name>
    <dbReference type="NCBI Taxonomy" id="444603"/>
    <lineage>
        <taxon>Eukaryota</taxon>
        <taxon>Metazoa</taxon>
        <taxon>Ecdysozoa</taxon>
        <taxon>Arthropoda</taxon>
        <taxon>Hexapoda</taxon>
        <taxon>Insecta</taxon>
        <taxon>Pterygota</taxon>
        <taxon>Neoptera</taxon>
        <taxon>Endopterygota</taxon>
        <taxon>Coleoptera</taxon>
        <taxon>Polyphaga</taxon>
        <taxon>Cucujiformia</taxon>
        <taxon>Chrysomeloidea</taxon>
        <taxon>Chrysomelidae</taxon>
        <taxon>Galerucinae</taxon>
        <taxon>Alticini</taxon>
        <taxon>Phyllotreta</taxon>
    </lineage>
</organism>
<evidence type="ECO:0008006" key="13">
    <source>
        <dbReference type="Google" id="ProtNLM"/>
    </source>
</evidence>
<dbReference type="Pfam" id="PF00169">
    <property type="entry name" value="PH"/>
    <property type="match status" value="1"/>
</dbReference>
<dbReference type="SUPFAM" id="SSF48403">
    <property type="entry name" value="Ankyrin repeat"/>
    <property type="match status" value="1"/>
</dbReference>
<evidence type="ECO:0000259" key="10">
    <source>
        <dbReference type="PROSITE" id="PS50115"/>
    </source>
</evidence>
<evidence type="ECO:0000313" key="11">
    <source>
        <dbReference type="EMBL" id="CAG9862176.1"/>
    </source>
</evidence>
<dbReference type="InterPro" id="IPR004148">
    <property type="entry name" value="BAR_dom"/>
</dbReference>
<keyword evidence="12" id="KW-1185">Reference proteome</keyword>
<dbReference type="AlphaFoldDB" id="A0A9N9XRH0"/>